<keyword evidence="4" id="KW-0378">Hydrolase</keyword>
<accession>A0A077EBQ4</accession>
<comment type="similarity">
    <text evidence="2">Belongs to the glycosyl hydrolase 20 family.</text>
</comment>
<dbReference type="STRING" id="1338011.BD94_1206"/>
<evidence type="ECO:0000256" key="4">
    <source>
        <dbReference type="ARBA" id="ARBA00022801"/>
    </source>
</evidence>
<dbReference type="PANTHER" id="PTHR22600">
    <property type="entry name" value="BETA-HEXOSAMINIDASE"/>
    <property type="match status" value="1"/>
</dbReference>
<dbReference type="SUPFAM" id="SSF55545">
    <property type="entry name" value="beta-N-acetylhexosaminidase-like domain"/>
    <property type="match status" value="1"/>
</dbReference>
<dbReference type="Pfam" id="PF00728">
    <property type="entry name" value="Glyco_hydro_20"/>
    <property type="match status" value="1"/>
</dbReference>
<feature type="chain" id="PRO_5001717620" description="beta-N-acetylhexosaminidase" evidence="7">
    <location>
        <begin position="21"/>
        <end position="748"/>
    </location>
</feature>
<evidence type="ECO:0000313" key="13">
    <source>
        <dbReference type="Proteomes" id="UP000028933"/>
    </source>
</evidence>
<dbReference type="HOGENOM" id="CLU_007082_5_0_10"/>
<comment type="catalytic activity">
    <reaction evidence="1">
        <text>Hydrolysis of terminal non-reducing N-acetyl-D-hexosamine residues in N-acetyl-beta-D-hexosaminides.</text>
        <dbReference type="EC" id="3.2.1.52"/>
    </reaction>
</comment>
<evidence type="ECO:0000259" key="9">
    <source>
        <dbReference type="Pfam" id="PF00754"/>
    </source>
</evidence>
<evidence type="ECO:0000259" key="11">
    <source>
        <dbReference type="Pfam" id="PF13290"/>
    </source>
</evidence>
<dbReference type="PANTHER" id="PTHR22600:SF57">
    <property type="entry name" value="BETA-N-ACETYLHEXOSAMINIDASE"/>
    <property type="match status" value="1"/>
</dbReference>
<dbReference type="EC" id="3.2.1.52" evidence="3"/>
<evidence type="ECO:0000259" key="10">
    <source>
        <dbReference type="Pfam" id="PF02838"/>
    </source>
</evidence>
<gene>
    <name evidence="12" type="ORF">BD94_1206</name>
</gene>
<dbReference type="EMBL" id="CP007547">
    <property type="protein sequence ID" value="AIL44981.1"/>
    <property type="molecule type" value="Genomic_DNA"/>
</dbReference>
<dbReference type="GO" id="GO:0016020">
    <property type="term" value="C:membrane"/>
    <property type="evidence" value="ECO:0007669"/>
    <property type="project" value="TreeGrafter"/>
</dbReference>
<dbReference type="GO" id="GO:0004563">
    <property type="term" value="F:beta-N-acetylhexosaminidase activity"/>
    <property type="evidence" value="ECO:0007669"/>
    <property type="project" value="UniProtKB-EC"/>
</dbReference>
<dbReference type="InterPro" id="IPR059177">
    <property type="entry name" value="GH29D-like_dom"/>
</dbReference>
<feature type="domain" description="Glycoside hydrolase family 20 catalytic" evidence="8">
    <location>
        <begin position="144"/>
        <end position="486"/>
    </location>
</feature>
<dbReference type="Gene3D" id="3.20.20.80">
    <property type="entry name" value="Glycosidases"/>
    <property type="match status" value="1"/>
</dbReference>
<keyword evidence="7" id="KW-0732">Signal</keyword>
<dbReference type="InterPro" id="IPR000421">
    <property type="entry name" value="FA58C"/>
</dbReference>
<dbReference type="KEGG" id="eao:BD94_1206"/>
<dbReference type="InterPro" id="IPR015883">
    <property type="entry name" value="Glyco_hydro_20_cat"/>
</dbReference>
<evidence type="ECO:0000256" key="3">
    <source>
        <dbReference type="ARBA" id="ARBA00012663"/>
    </source>
</evidence>
<dbReference type="GO" id="GO:0005975">
    <property type="term" value="P:carbohydrate metabolic process"/>
    <property type="evidence" value="ECO:0007669"/>
    <property type="project" value="InterPro"/>
</dbReference>
<evidence type="ECO:0000259" key="8">
    <source>
        <dbReference type="Pfam" id="PF00728"/>
    </source>
</evidence>
<feature type="domain" description="F5/8 type C" evidence="9">
    <location>
        <begin position="609"/>
        <end position="723"/>
    </location>
</feature>
<dbReference type="GO" id="GO:0030203">
    <property type="term" value="P:glycosaminoglycan metabolic process"/>
    <property type="evidence" value="ECO:0007669"/>
    <property type="project" value="TreeGrafter"/>
</dbReference>
<dbReference type="AlphaFoldDB" id="A0A077EBQ4"/>
<evidence type="ECO:0000256" key="7">
    <source>
        <dbReference type="SAM" id="SignalP"/>
    </source>
</evidence>
<dbReference type="Gene3D" id="2.60.120.260">
    <property type="entry name" value="Galactose-binding domain-like"/>
    <property type="match status" value="1"/>
</dbReference>
<dbReference type="InterPro" id="IPR008979">
    <property type="entry name" value="Galactose-bd-like_sf"/>
</dbReference>
<reference evidence="12" key="1">
    <citation type="journal article" date="2013" name="Lancet">
        <title>First case of E anophelis outbreak in an intensive-care unit.</title>
        <authorList>
            <person name="Teo J."/>
            <person name="Tan S.Y."/>
            <person name="Tay M."/>
            <person name="Ding Y."/>
            <person name="Kjelleberg S."/>
            <person name="Givskov M."/>
            <person name="Lin R.T."/>
            <person name="Yang L."/>
        </authorList>
    </citation>
    <scope>NUCLEOTIDE SEQUENCE [LARGE SCALE GENOMIC DNA]</scope>
    <source>
        <strain evidence="12">NUHP1</strain>
    </source>
</reference>
<keyword evidence="5" id="KW-0326">Glycosidase</keyword>
<evidence type="ECO:0000256" key="5">
    <source>
        <dbReference type="ARBA" id="ARBA00023295"/>
    </source>
</evidence>
<dbReference type="InterPro" id="IPR029018">
    <property type="entry name" value="Hex-like_dom2"/>
</dbReference>
<dbReference type="InterPro" id="IPR025705">
    <property type="entry name" value="Beta_hexosaminidase_sua/sub"/>
</dbReference>
<dbReference type="PRINTS" id="PR00738">
    <property type="entry name" value="GLHYDRLASE20"/>
</dbReference>
<dbReference type="Proteomes" id="UP000028933">
    <property type="component" value="Chromosome"/>
</dbReference>
<organism evidence="12 13">
    <name type="scientific">Elizabethkingia anophelis NUHP1</name>
    <dbReference type="NCBI Taxonomy" id="1338011"/>
    <lineage>
        <taxon>Bacteria</taxon>
        <taxon>Pseudomonadati</taxon>
        <taxon>Bacteroidota</taxon>
        <taxon>Flavobacteriia</taxon>
        <taxon>Flavobacteriales</taxon>
        <taxon>Weeksellaceae</taxon>
        <taxon>Elizabethkingia</taxon>
    </lineage>
</organism>
<proteinExistence type="inferred from homology"/>
<feature type="domain" description="Beta-hexosaminidase bacterial type N-terminal" evidence="10">
    <location>
        <begin position="24"/>
        <end position="141"/>
    </location>
</feature>
<dbReference type="eggNOG" id="COG3525">
    <property type="taxonomic scope" value="Bacteria"/>
</dbReference>
<dbReference type="InterPro" id="IPR017853">
    <property type="entry name" value="GH"/>
</dbReference>
<evidence type="ECO:0000313" key="12">
    <source>
        <dbReference type="EMBL" id="AIL44981.1"/>
    </source>
</evidence>
<dbReference type="Gene3D" id="3.30.379.10">
    <property type="entry name" value="Chitobiase/beta-hexosaminidase domain 2-like"/>
    <property type="match status" value="1"/>
</dbReference>
<dbReference type="Pfam" id="PF02838">
    <property type="entry name" value="Glyco_hydro_20b"/>
    <property type="match status" value="1"/>
</dbReference>
<dbReference type="SUPFAM" id="SSF51445">
    <property type="entry name" value="(Trans)glycosidases"/>
    <property type="match status" value="1"/>
</dbReference>
<dbReference type="SUPFAM" id="SSF49785">
    <property type="entry name" value="Galactose-binding domain-like"/>
    <property type="match status" value="1"/>
</dbReference>
<dbReference type="Pfam" id="PF13290">
    <property type="entry name" value="CHB_HEX_C_1"/>
    <property type="match status" value="1"/>
</dbReference>
<evidence type="ECO:0000256" key="2">
    <source>
        <dbReference type="ARBA" id="ARBA00006285"/>
    </source>
</evidence>
<dbReference type="RefSeq" id="WP_024565147.1">
    <property type="nucleotide sequence ID" value="NZ_CP007547.1"/>
</dbReference>
<dbReference type="Pfam" id="PF00754">
    <property type="entry name" value="F5_F8_type_C"/>
    <property type="match status" value="1"/>
</dbReference>
<evidence type="ECO:0000256" key="6">
    <source>
        <dbReference type="PIRSR" id="PIRSR625705-1"/>
    </source>
</evidence>
<feature type="active site" description="Proton donor" evidence="6">
    <location>
        <position position="318"/>
    </location>
</feature>
<feature type="domain" description="GH29D-like beta-sandwich" evidence="11">
    <location>
        <begin position="534"/>
        <end position="589"/>
    </location>
</feature>
<sequence>MKKLNSMVLLAALSVGTATYGQNSIIPKPQKITVQQSVYNFNNISIQSSKAIPEAVYLQKQLKSITGQDYKLSPKANVTFTLLKKDAKQKDGYYTLTINEKGINISGYDNQGLFYGVQTLLQLVEEHKTDLKIPYLEIEDYPKFAYRGMMLDVSRHFFNAEEVKNYLDYLAAYKYNKFHWHLTDDQGWRIEIKKYPKLTEVGAWRDGSQVGRYIDMKFDDKRYGGFYTQEQIKDVVAYAKKLHIDVIPEIEMPGHALAALASYPNLGCTDGPFKVGKTWGVMDDIFCPKEETFKFLEGVIDEVVPLFPYQYIHIGGDEAPKKRWKESQFAQDLIKKLNLKDELHLQSYFITRMEKYINSKGKQIIGWDEILEGGLAPNATVMSWTGIEGGIHAAKTGHKAIMTPTSTNYFDYYQGSPDTEPIAIGGDLRLPKVYAYNPIPKELTPEQAKYIWGTQGNLWTEYILDFKHVQHMIFPRMMALSEVAWGTSNPDEYKNFEGRVIQHFKILDRKGVDYSKAIYEVDGKSMAKDGKIFFNLTSANQPENIRYTTDGSEPTLQSNVYSKPIEVNKTMTVKAAYFENGKKASAVTSQDFLITKSTGKKITLEKQPSEAYSTGGAASLVDGIRGNMKNHGKSWLGFSGKDVVATIDFGAKTDFTSVQFSTLERPGSWIYWPSSAKVYVSDNGTDFREVKSVDAATIQQSNGVVVMSFPKQAAQFIKVEIKNIGKVADGKAGAGNNAWLFVDEIAVN</sequence>
<feature type="signal peptide" evidence="7">
    <location>
        <begin position="1"/>
        <end position="20"/>
    </location>
</feature>
<name>A0A077EBQ4_9FLAO</name>
<evidence type="ECO:0000256" key="1">
    <source>
        <dbReference type="ARBA" id="ARBA00001231"/>
    </source>
</evidence>
<reference evidence="12" key="2">
    <citation type="journal article" date="2015" name="Genome Biol. Evol.">
        <title>Complete Genome Sequence and Transcriptomic Analysis of the Novel Pathogen Elizabethkingia anophelis in Response to Oxidative Stress.</title>
        <authorList>
            <person name="Li Y."/>
            <person name="Liu Y."/>
            <person name="Chew S.C."/>
            <person name="Tay M."/>
            <person name="Salido M.M."/>
            <person name="Teo J."/>
            <person name="Lauro F.M."/>
            <person name="Givskov M."/>
            <person name="Yang L."/>
        </authorList>
    </citation>
    <scope>NUCLEOTIDE SEQUENCE</scope>
    <source>
        <strain evidence="12">NUHP1</strain>
    </source>
</reference>
<dbReference type="InterPro" id="IPR015882">
    <property type="entry name" value="HEX_bac_N"/>
</dbReference>
<protein>
    <recommendedName>
        <fullName evidence="3">beta-N-acetylhexosaminidase</fullName>
        <ecNumber evidence="3">3.2.1.52</ecNumber>
    </recommendedName>
</protein>
<dbReference type="CDD" id="cd06563">
    <property type="entry name" value="GH20_chitobiase-like"/>
    <property type="match status" value="1"/>
</dbReference>